<organism evidence="1">
    <name type="scientific">bioreactor metagenome</name>
    <dbReference type="NCBI Taxonomy" id="1076179"/>
    <lineage>
        <taxon>unclassified sequences</taxon>
        <taxon>metagenomes</taxon>
        <taxon>ecological metagenomes</taxon>
    </lineage>
</organism>
<sequence>MAVLLLQRLICGNHILRRFSALHARLQIVHRRAHAVDIRIGKHHVRERYIVVRFIRCEK</sequence>
<gene>
    <name evidence="1" type="ORF">SDC9_130361</name>
</gene>
<evidence type="ECO:0000313" key="1">
    <source>
        <dbReference type="EMBL" id="MPM83297.1"/>
    </source>
</evidence>
<accession>A0A645D2B7</accession>
<dbReference type="EMBL" id="VSSQ01032128">
    <property type="protein sequence ID" value="MPM83297.1"/>
    <property type="molecule type" value="Genomic_DNA"/>
</dbReference>
<comment type="caution">
    <text evidence="1">The sequence shown here is derived from an EMBL/GenBank/DDBJ whole genome shotgun (WGS) entry which is preliminary data.</text>
</comment>
<dbReference type="AlphaFoldDB" id="A0A645D2B7"/>
<protein>
    <submittedName>
        <fullName evidence="1">Uncharacterized protein</fullName>
    </submittedName>
</protein>
<proteinExistence type="predicted"/>
<name>A0A645D2B7_9ZZZZ</name>
<reference evidence="1" key="1">
    <citation type="submission" date="2019-08" db="EMBL/GenBank/DDBJ databases">
        <authorList>
            <person name="Kucharzyk K."/>
            <person name="Murdoch R.W."/>
            <person name="Higgins S."/>
            <person name="Loffler F."/>
        </authorList>
    </citation>
    <scope>NUCLEOTIDE SEQUENCE</scope>
</reference>